<reference evidence="2" key="1">
    <citation type="submission" date="2023-07" db="EMBL/GenBank/DDBJ databases">
        <title>Chromosome-level genome assembly of Artemia franciscana.</title>
        <authorList>
            <person name="Jo E."/>
        </authorList>
    </citation>
    <scope>NUCLEOTIDE SEQUENCE</scope>
    <source>
        <tissue evidence="2">Whole body</tissue>
    </source>
</reference>
<name>A0AA88H364_ARTSF</name>
<feature type="compositionally biased region" description="Basic and acidic residues" evidence="1">
    <location>
        <begin position="292"/>
        <end position="303"/>
    </location>
</feature>
<protein>
    <submittedName>
        <fullName evidence="2">Uncharacterized protein</fullName>
    </submittedName>
</protein>
<feature type="compositionally biased region" description="Basic residues" evidence="1">
    <location>
        <begin position="272"/>
        <end position="281"/>
    </location>
</feature>
<feature type="region of interest" description="Disordered" evidence="1">
    <location>
        <begin position="267"/>
        <end position="330"/>
    </location>
</feature>
<evidence type="ECO:0000313" key="3">
    <source>
        <dbReference type="Proteomes" id="UP001187531"/>
    </source>
</evidence>
<dbReference type="AlphaFoldDB" id="A0AA88H364"/>
<sequence length="424" mass="47830">MSKVKSSLETSDHESLESLTVMNEKSVAVLLDMLKDVIGSFKVPGGKFNASQICSRIQYLHQRTIEENIELLRIENSRLNEVVNLQKELERIKSQKNGQIYVPAPQQASYAQALKGPETFSVILEPVSVEKRNRMNFDEAMQVTESISRVVKGENSDFSVKKVVPAKEGRVILELGSKRELEAAMSVLTEKVSDTKYKPKEVKKHFPRMLVNGAPSPQVKDESEKYLLQCNPEIQRMANEGESFRIITILENASKRKVVVEIEEQEAERKDKKARGGRARGKVGTVGRAGKAKKDQTTKKLFVDSEGSDDEKMILDDDSDDSMKLGELEDESEKEEEIFDSVSTGDFVKVVYKGDYFPGSVQEKNENSVRVSVMCMAGLRKWKWLDREDSIFYPREDILKKLSPPTPAPGTASRAASYFVFADW</sequence>
<dbReference type="Proteomes" id="UP001187531">
    <property type="component" value="Unassembled WGS sequence"/>
</dbReference>
<comment type="caution">
    <text evidence="2">The sequence shown here is derived from an EMBL/GenBank/DDBJ whole genome shotgun (WGS) entry which is preliminary data.</text>
</comment>
<gene>
    <name evidence="2" type="ORF">QYM36_018994</name>
</gene>
<organism evidence="2 3">
    <name type="scientific">Artemia franciscana</name>
    <name type="common">Brine shrimp</name>
    <name type="synonym">Artemia sanfranciscana</name>
    <dbReference type="NCBI Taxonomy" id="6661"/>
    <lineage>
        <taxon>Eukaryota</taxon>
        <taxon>Metazoa</taxon>
        <taxon>Ecdysozoa</taxon>
        <taxon>Arthropoda</taxon>
        <taxon>Crustacea</taxon>
        <taxon>Branchiopoda</taxon>
        <taxon>Anostraca</taxon>
        <taxon>Artemiidae</taxon>
        <taxon>Artemia</taxon>
    </lineage>
</organism>
<proteinExistence type="predicted"/>
<accession>A0AA88H364</accession>
<dbReference type="EMBL" id="JAVRJZ010000397">
    <property type="protein sequence ID" value="KAK2702394.1"/>
    <property type="molecule type" value="Genomic_DNA"/>
</dbReference>
<feature type="compositionally biased region" description="Basic and acidic residues" evidence="1">
    <location>
        <begin position="310"/>
        <end position="327"/>
    </location>
</feature>
<evidence type="ECO:0000313" key="2">
    <source>
        <dbReference type="EMBL" id="KAK2702394.1"/>
    </source>
</evidence>
<keyword evidence="3" id="KW-1185">Reference proteome</keyword>
<evidence type="ECO:0000256" key="1">
    <source>
        <dbReference type="SAM" id="MobiDB-lite"/>
    </source>
</evidence>